<keyword evidence="1" id="KW-0472">Membrane</keyword>
<gene>
    <name evidence="2" type="ORF">Aau02nite_53620</name>
</gene>
<dbReference type="Pfam" id="PF06993">
    <property type="entry name" value="DUF1304"/>
    <property type="match status" value="1"/>
</dbReference>
<dbReference type="PANTHER" id="PTHR38446">
    <property type="entry name" value="BLL0914 PROTEIN"/>
    <property type="match status" value="1"/>
</dbReference>
<proteinExistence type="predicted"/>
<dbReference type="Proteomes" id="UP000681340">
    <property type="component" value="Unassembled WGS sequence"/>
</dbReference>
<name>A0A919VNN7_9ACTN</name>
<dbReference type="AlphaFoldDB" id="A0A919VNN7"/>
<comment type="caution">
    <text evidence="2">The sequence shown here is derived from an EMBL/GenBank/DDBJ whole genome shotgun (WGS) entry which is preliminary data.</text>
</comment>
<evidence type="ECO:0000313" key="3">
    <source>
        <dbReference type="Proteomes" id="UP000681340"/>
    </source>
</evidence>
<organism evidence="2 3">
    <name type="scientific">Actinoplanes auranticolor</name>
    <dbReference type="NCBI Taxonomy" id="47988"/>
    <lineage>
        <taxon>Bacteria</taxon>
        <taxon>Bacillati</taxon>
        <taxon>Actinomycetota</taxon>
        <taxon>Actinomycetes</taxon>
        <taxon>Micromonosporales</taxon>
        <taxon>Micromonosporaceae</taxon>
        <taxon>Actinoplanes</taxon>
    </lineage>
</organism>
<keyword evidence="1" id="KW-1133">Transmembrane helix</keyword>
<dbReference type="EMBL" id="BOQL01000043">
    <property type="protein sequence ID" value="GIM72969.1"/>
    <property type="molecule type" value="Genomic_DNA"/>
</dbReference>
<dbReference type="PANTHER" id="PTHR38446:SF1">
    <property type="entry name" value="BLL0914 PROTEIN"/>
    <property type="match status" value="1"/>
</dbReference>
<evidence type="ECO:0000313" key="2">
    <source>
        <dbReference type="EMBL" id="GIM72969.1"/>
    </source>
</evidence>
<evidence type="ECO:0000256" key="1">
    <source>
        <dbReference type="SAM" id="Phobius"/>
    </source>
</evidence>
<feature type="transmembrane region" description="Helical" evidence="1">
    <location>
        <begin position="88"/>
        <end position="105"/>
    </location>
</feature>
<protein>
    <submittedName>
        <fullName evidence="2">Membrane protein</fullName>
    </submittedName>
</protein>
<sequence length="106" mass="11406">MAAIHFSILVLEMFLWRTDRVRATFGTSEEFAEQTATMAANQGLYNGFLATGLVYGLISDDLTFQVFLLFCVIVAGIYGALTVTSRILFVQVIPAAAALPAVLLAG</sequence>
<reference evidence="2" key="1">
    <citation type="submission" date="2021-03" db="EMBL/GenBank/DDBJ databases">
        <title>Whole genome shotgun sequence of Actinoplanes auranticolor NBRC 12245.</title>
        <authorList>
            <person name="Komaki H."/>
            <person name="Tamura T."/>
        </authorList>
    </citation>
    <scope>NUCLEOTIDE SEQUENCE</scope>
    <source>
        <strain evidence="2">NBRC 12245</strain>
    </source>
</reference>
<dbReference type="InterPro" id="IPR009732">
    <property type="entry name" value="DUF1304"/>
</dbReference>
<keyword evidence="1" id="KW-0812">Transmembrane</keyword>
<keyword evidence="3" id="KW-1185">Reference proteome</keyword>
<feature type="transmembrane region" description="Helical" evidence="1">
    <location>
        <begin position="62"/>
        <end position="81"/>
    </location>
</feature>
<accession>A0A919VNN7</accession>